<proteinExistence type="predicted"/>
<dbReference type="AlphaFoldDB" id="A0A0A8Y0J5"/>
<organism evidence="1">
    <name type="scientific">Arundo donax</name>
    <name type="common">Giant reed</name>
    <name type="synonym">Donax arundinaceus</name>
    <dbReference type="NCBI Taxonomy" id="35708"/>
    <lineage>
        <taxon>Eukaryota</taxon>
        <taxon>Viridiplantae</taxon>
        <taxon>Streptophyta</taxon>
        <taxon>Embryophyta</taxon>
        <taxon>Tracheophyta</taxon>
        <taxon>Spermatophyta</taxon>
        <taxon>Magnoliopsida</taxon>
        <taxon>Liliopsida</taxon>
        <taxon>Poales</taxon>
        <taxon>Poaceae</taxon>
        <taxon>PACMAD clade</taxon>
        <taxon>Arundinoideae</taxon>
        <taxon>Arundineae</taxon>
        <taxon>Arundo</taxon>
    </lineage>
</organism>
<sequence length="41" mass="4404">MYPNQSRLSPFPGAHGLWGKGATCLHSSGPLPIPITTERPM</sequence>
<name>A0A0A8Y0J5_ARUDO</name>
<evidence type="ECO:0000313" key="1">
    <source>
        <dbReference type="EMBL" id="JAD19644.1"/>
    </source>
</evidence>
<dbReference type="EMBL" id="GBRH01278251">
    <property type="protein sequence ID" value="JAD19644.1"/>
    <property type="molecule type" value="Transcribed_RNA"/>
</dbReference>
<protein>
    <submittedName>
        <fullName evidence="1">Uncharacterized protein</fullName>
    </submittedName>
</protein>
<reference evidence="1" key="1">
    <citation type="submission" date="2014-09" db="EMBL/GenBank/DDBJ databases">
        <authorList>
            <person name="Magalhaes I.L.F."/>
            <person name="Oliveira U."/>
            <person name="Santos F.R."/>
            <person name="Vidigal T.H.D.A."/>
            <person name="Brescovit A.D."/>
            <person name="Santos A.J."/>
        </authorList>
    </citation>
    <scope>NUCLEOTIDE SEQUENCE</scope>
    <source>
        <tissue evidence="1">Shoot tissue taken approximately 20 cm above the soil surface</tissue>
    </source>
</reference>
<accession>A0A0A8Y0J5</accession>
<reference evidence="1" key="2">
    <citation type="journal article" date="2015" name="Data Brief">
        <title>Shoot transcriptome of the giant reed, Arundo donax.</title>
        <authorList>
            <person name="Barrero R.A."/>
            <person name="Guerrero F.D."/>
            <person name="Moolhuijzen P."/>
            <person name="Goolsby J.A."/>
            <person name="Tidwell J."/>
            <person name="Bellgard S.E."/>
            <person name="Bellgard M.I."/>
        </authorList>
    </citation>
    <scope>NUCLEOTIDE SEQUENCE</scope>
    <source>
        <tissue evidence="1">Shoot tissue taken approximately 20 cm above the soil surface</tissue>
    </source>
</reference>